<dbReference type="InterPro" id="IPR029033">
    <property type="entry name" value="His_PPase_superfam"/>
</dbReference>
<dbReference type="Pfam" id="PF00300">
    <property type="entry name" value="His_Phos_1"/>
    <property type="match status" value="1"/>
</dbReference>
<evidence type="ECO:0000256" key="1">
    <source>
        <dbReference type="ARBA" id="ARBA00022801"/>
    </source>
</evidence>
<keyword evidence="3" id="KW-1185">Reference proteome</keyword>
<organism evidence="2 3">
    <name type="scientific">Cryptosporangium japonicum</name>
    <dbReference type="NCBI Taxonomy" id="80872"/>
    <lineage>
        <taxon>Bacteria</taxon>
        <taxon>Bacillati</taxon>
        <taxon>Actinomycetota</taxon>
        <taxon>Actinomycetes</taxon>
        <taxon>Cryptosporangiales</taxon>
        <taxon>Cryptosporangiaceae</taxon>
        <taxon>Cryptosporangium</taxon>
    </lineage>
</organism>
<reference evidence="3" key="1">
    <citation type="journal article" date="2019" name="Int. J. Syst. Evol. Microbiol.">
        <title>The Global Catalogue of Microorganisms (GCM) 10K type strain sequencing project: providing services to taxonomists for standard genome sequencing and annotation.</title>
        <authorList>
            <consortium name="The Broad Institute Genomics Platform"/>
            <consortium name="The Broad Institute Genome Sequencing Center for Infectious Disease"/>
            <person name="Wu L."/>
            <person name="Ma J."/>
        </authorList>
    </citation>
    <scope>NUCLEOTIDE SEQUENCE [LARGE SCALE GENOMIC DNA]</scope>
    <source>
        <strain evidence="3">JCM 10425</strain>
    </source>
</reference>
<evidence type="ECO:0000313" key="3">
    <source>
        <dbReference type="Proteomes" id="UP001500967"/>
    </source>
</evidence>
<accession>A0ABP3E7I7</accession>
<dbReference type="RefSeq" id="WP_344650844.1">
    <property type="nucleotide sequence ID" value="NZ_BAAAGX010000017.1"/>
</dbReference>
<dbReference type="Proteomes" id="UP001500967">
    <property type="component" value="Unassembled WGS sequence"/>
</dbReference>
<keyword evidence="1" id="KW-0378">Hydrolase</keyword>
<name>A0ABP3E7I7_9ACTN</name>
<dbReference type="InterPro" id="IPR013078">
    <property type="entry name" value="His_Pase_superF_clade-1"/>
</dbReference>
<gene>
    <name evidence="2" type="ORF">GCM10009539_44800</name>
</gene>
<dbReference type="SUPFAM" id="SSF53254">
    <property type="entry name" value="Phosphoglycerate mutase-like"/>
    <property type="match status" value="1"/>
</dbReference>
<comment type="caution">
    <text evidence="2">The sequence shown here is derived from an EMBL/GenBank/DDBJ whole genome shotgun (WGS) entry which is preliminary data.</text>
</comment>
<proteinExistence type="predicted"/>
<dbReference type="CDD" id="cd07067">
    <property type="entry name" value="HP_PGM_like"/>
    <property type="match status" value="1"/>
</dbReference>
<evidence type="ECO:0000313" key="2">
    <source>
        <dbReference type="EMBL" id="GAA0254658.1"/>
    </source>
</evidence>
<dbReference type="SMART" id="SM00855">
    <property type="entry name" value="PGAM"/>
    <property type="match status" value="1"/>
</dbReference>
<dbReference type="PANTHER" id="PTHR20935:SF0">
    <property type="entry name" value="SERINE_THREONINE-PROTEIN PHOSPHATASE PGAM5, MITOCHONDRIAL"/>
    <property type="match status" value="1"/>
</dbReference>
<protein>
    <submittedName>
        <fullName evidence="2">Histidine phosphatase family protein</fullName>
    </submittedName>
</protein>
<dbReference type="InterPro" id="IPR051021">
    <property type="entry name" value="Mito_Ser/Thr_phosphatase"/>
</dbReference>
<dbReference type="EMBL" id="BAAAGX010000017">
    <property type="protein sequence ID" value="GAA0254658.1"/>
    <property type="molecule type" value="Genomic_DNA"/>
</dbReference>
<sequence>MPAVMLVRHGQASFGAAEYDELSELGREQSRTVGAALAAQDVRIDRAISGGLRRQRDTAALCLEAAGFTGALDVDDRFDEYDHLGLAAQLHDGPVPTSSRDFQVVLDAALEQWISGALTPAGMPTWTEFSARAWAGLEEFVAALGKGGSGAVFTSGGIIAAIGARLLGLSPAGCVALHRVVINGGITKVVAGRGGTALISFNEHSHLPATQVTYR</sequence>
<dbReference type="Gene3D" id="3.40.50.1240">
    <property type="entry name" value="Phosphoglycerate mutase-like"/>
    <property type="match status" value="1"/>
</dbReference>
<dbReference type="PANTHER" id="PTHR20935">
    <property type="entry name" value="PHOSPHOGLYCERATE MUTASE-RELATED"/>
    <property type="match status" value="1"/>
</dbReference>